<dbReference type="RefSeq" id="WP_267537982.1">
    <property type="nucleotide sequence ID" value="NZ_JAPNKA010000001.1"/>
</dbReference>
<comment type="caution">
    <text evidence="2">The sequence shown here is derived from an EMBL/GenBank/DDBJ whole genome shotgun (WGS) entry which is preliminary data.</text>
</comment>
<feature type="signal peptide" evidence="1">
    <location>
        <begin position="1"/>
        <end position="33"/>
    </location>
</feature>
<evidence type="ECO:0000256" key="1">
    <source>
        <dbReference type="SAM" id="SignalP"/>
    </source>
</evidence>
<protein>
    <submittedName>
        <fullName evidence="2">Uncharacterized protein</fullName>
    </submittedName>
</protein>
<accession>A0ABT4AEA7</accession>
<dbReference type="EMBL" id="JAPNKA010000001">
    <property type="protein sequence ID" value="MCY1079252.1"/>
    <property type="molecule type" value="Genomic_DNA"/>
</dbReference>
<keyword evidence="3" id="KW-1185">Reference proteome</keyword>
<evidence type="ECO:0000313" key="3">
    <source>
        <dbReference type="Proteomes" id="UP001207654"/>
    </source>
</evidence>
<feature type="chain" id="PRO_5047057428" evidence="1">
    <location>
        <begin position="34"/>
        <end position="123"/>
    </location>
</feature>
<keyword evidence="1" id="KW-0732">Signal</keyword>
<gene>
    <name evidence="2" type="ORF">OV287_32810</name>
</gene>
<sequence length="123" mass="12987">MRNGWRRRRLGLTVGLVAAGVSGLLPQPGQAQAVPPGVIFLLDNNESMQDYPQYLPEAFTPGYYPAPLNPGPGDLGGEGSAGLAVNTGCSDPALVAAMSWFDKELHRLQLAHRPGGGQQELHG</sequence>
<evidence type="ECO:0000313" key="2">
    <source>
        <dbReference type="EMBL" id="MCY1079252.1"/>
    </source>
</evidence>
<name>A0ABT4AEA7_9BACT</name>
<proteinExistence type="predicted"/>
<organism evidence="2 3">
    <name type="scientific">Archangium lansingense</name>
    <dbReference type="NCBI Taxonomy" id="2995310"/>
    <lineage>
        <taxon>Bacteria</taxon>
        <taxon>Pseudomonadati</taxon>
        <taxon>Myxococcota</taxon>
        <taxon>Myxococcia</taxon>
        <taxon>Myxococcales</taxon>
        <taxon>Cystobacterineae</taxon>
        <taxon>Archangiaceae</taxon>
        <taxon>Archangium</taxon>
    </lineage>
</organism>
<dbReference type="Proteomes" id="UP001207654">
    <property type="component" value="Unassembled WGS sequence"/>
</dbReference>
<reference evidence="2 3" key="1">
    <citation type="submission" date="2022-11" db="EMBL/GenBank/DDBJ databases">
        <title>Minimal conservation of predation-associated metabolite biosynthetic gene clusters underscores biosynthetic potential of Myxococcota including descriptions for ten novel species: Archangium lansinium sp. nov., Myxococcus landrumus sp. nov., Nannocystis bai.</title>
        <authorList>
            <person name="Ahearne A."/>
            <person name="Stevens C."/>
            <person name="Phillips K."/>
        </authorList>
    </citation>
    <scope>NUCLEOTIDE SEQUENCE [LARGE SCALE GENOMIC DNA]</scope>
    <source>
        <strain evidence="2 3">MIWBW</strain>
    </source>
</reference>